<protein>
    <recommendedName>
        <fullName evidence="6">Dihydrolipoamide acetyltransferase component of pyruvate dehydrogenase complex</fullName>
        <ecNumber evidence="6">2.3.1.-</ecNumber>
    </recommendedName>
</protein>
<evidence type="ECO:0000256" key="6">
    <source>
        <dbReference type="RuleBase" id="RU003423"/>
    </source>
</evidence>
<dbReference type="InterPro" id="IPR011053">
    <property type="entry name" value="Single_hybrid_motif"/>
</dbReference>
<sequence>MATEVIMPKAGMAMEEGTVIKWFKKEGDVIEGGEPLLEILTDKVNMEVEAPTSGTLIKILADEGQVVPVITPIAYIGQMGEIVPNHEERVEKVEENRGLSSQKNVYTHVEDITQPVPGKIRATPAARRICRKEGIELSKIVGSGPKNRIQKMDVESYKAAMTTSKKASPLAERLAKEKGIPIEEISGSGYSGKVMKRDVIRASDQPGDHLENKNIMPLTPMRKVIGERISQSFFSAPTFTLNAEVDMGNIKALREELKDHLWKQTGCKLTYTDFIVMAVSRGLKEHPFINVSLVDQGILVHPNVNIALAVDVDGGLLVPVLRDVDRMSLKEIVIATKDIAERAKSMKLTPQELNGSTFTISNLGMYGISHFNPIINQPNSAILGVSTILDRMVVIKGEPQVRPMMNLSLTIDHRVIDGAPGARFLRDTKQLLENPMLLFI</sequence>
<evidence type="ECO:0000313" key="10">
    <source>
        <dbReference type="Proteomes" id="UP000579281"/>
    </source>
</evidence>
<evidence type="ECO:0000256" key="5">
    <source>
        <dbReference type="ARBA" id="ARBA00023315"/>
    </source>
</evidence>
<keyword evidence="10" id="KW-1185">Reference proteome</keyword>
<reference evidence="9 10" key="1">
    <citation type="submission" date="2020-08" db="EMBL/GenBank/DDBJ databases">
        <title>Genomic Encyclopedia of Type Strains, Phase IV (KMG-IV): sequencing the most valuable type-strain genomes for metagenomic binning, comparative biology and taxonomic classification.</title>
        <authorList>
            <person name="Goeker M."/>
        </authorList>
    </citation>
    <scope>NUCLEOTIDE SEQUENCE [LARGE SCALE GENOMIC DNA]</scope>
    <source>
        <strain evidence="9 10">DSM 103526</strain>
    </source>
</reference>
<dbReference type="InterPro" id="IPR050743">
    <property type="entry name" value="2-oxoacid_DH_E2_comp"/>
</dbReference>
<evidence type="ECO:0000256" key="3">
    <source>
        <dbReference type="ARBA" id="ARBA00022679"/>
    </source>
</evidence>
<dbReference type="InterPro" id="IPR000089">
    <property type="entry name" value="Biotin_lipoyl"/>
</dbReference>
<dbReference type="PROSITE" id="PS50968">
    <property type="entry name" value="BIOTINYL_LIPOYL"/>
    <property type="match status" value="1"/>
</dbReference>
<dbReference type="InterPro" id="IPR036625">
    <property type="entry name" value="E3-bd_dom_sf"/>
</dbReference>
<dbReference type="PROSITE" id="PS51826">
    <property type="entry name" value="PSBD"/>
    <property type="match status" value="2"/>
</dbReference>
<dbReference type="InterPro" id="IPR001078">
    <property type="entry name" value="2-oxoacid_DH_actylTfrase"/>
</dbReference>
<feature type="domain" description="Peripheral subunit-binding (PSBD)" evidence="8">
    <location>
        <begin position="121"/>
        <end position="158"/>
    </location>
</feature>
<keyword evidence="4 6" id="KW-0450">Lipoyl</keyword>
<proteinExistence type="inferred from homology"/>
<dbReference type="Gene3D" id="2.40.50.100">
    <property type="match status" value="1"/>
</dbReference>
<dbReference type="PANTHER" id="PTHR43178:SF5">
    <property type="entry name" value="LIPOAMIDE ACYLTRANSFERASE COMPONENT OF BRANCHED-CHAIN ALPHA-KETO ACID DEHYDROGENASE COMPLEX, MITOCHONDRIAL"/>
    <property type="match status" value="1"/>
</dbReference>
<dbReference type="RefSeq" id="WP_184311921.1">
    <property type="nucleotide sequence ID" value="NZ_JACHEN010000023.1"/>
</dbReference>
<dbReference type="GO" id="GO:0005737">
    <property type="term" value="C:cytoplasm"/>
    <property type="evidence" value="ECO:0007669"/>
    <property type="project" value="TreeGrafter"/>
</dbReference>
<keyword evidence="5 6" id="KW-0012">Acyltransferase</keyword>
<evidence type="ECO:0000259" key="8">
    <source>
        <dbReference type="PROSITE" id="PS51826"/>
    </source>
</evidence>
<evidence type="ECO:0000259" key="7">
    <source>
        <dbReference type="PROSITE" id="PS50968"/>
    </source>
</evidence>
<dbReference type="AlphaFoldDB" id="A0A841KVK7"/>
<evidence type="ECO:0000256" key="1">
    <source>
        <dbReference type="ARBA" id="ARBA00001938"/>
    </source>
</evidence>
<dbReference type="PANTHER" id="PTHR43178">
    <property type="entry name" value="DIHYDROLIPOAMIDE ACETYLTRANSFERASE COMPONENT OF PYRUVATE DEHYDROGENASE COMPLEX"/>
    <property type="match status" value="1"/>
</dbReference>
<dbReference type="CDD" id="cd06849">
    <property type="entry name" value="lipoyl_domain"/>
    <property type="match status" value="1"/>
</dbReference>
<feature type="domain" description="Lipoyl-binding" evidence="7">
    <location>
        <begin position="2"/>
        <end position="77"/>
    </location>
</feature>
<gene>
    <name evidence="9" type="ORF">HNQ80_003542</name>
</gene>
<dbReference type="GO" id="GO:0031405">
    <property type="term" value="F:lipoic acid binding"/>
    <property type="evidence" value="ECO:0007669"/>
    <property type="project" value="TreeGrafter"/>
</dbReference>
<evidence type="ECO:0000256" key="4">
    <source>
        <dbReference type="ARBA" id="ARBA00022823"/>
    </source>
</evidence>
<comment type="similarity">
    <text evidence="2 6">Belongs to the 2-oxoacid dehydrogenase family.</text>
</comment>
<dbReference type="SUPFAM" id="SSF52777">
    <property type="entry name" value="CoA-dependent acyltransferases"/>
    <property type="match status" value="1"/>
</dbReference>
<dbReference type="Gene3D" id="3.30.559.10">
    <property type="entry name" value="Chloramphenicol acetyltransferase-like domain"/>
    <property type="match status" value="1"/>
</dbReference>
<evidence type="ECO:0000313" key="9">
    <source>
        <dbReference type="EMBL" id="MBB6217423.1"/>
    </source>
</evidence>
<dbReference type="Pfam" id="PF00364">
    <property type="entry name" value="Biotin_lipoyl"/>
    <property type="match status" value="1"/>
</dbReference>
<evidence type="ECO:0000256" key="2">
    <source>
        <dbReference type="ARBA" id="ARBA00007317"/>
    </source>
</evidence>
<name>A0A841KVK7_9FIRM</name>
<dbReference type="SUPFAM" id="SSF51230">
    <property type="entry name" value="Single hybrid motif"/>
    <property type="match status" value="1"/>
</dbReference>
<dbReference type="InterPro" id="IPR023213">
    <property type="entry name" value="CAT-like_dom_sf"/>
</dbReference>
<dbReference type="EC" id="2.3.1.-" evidence="6"/>
<dbReference type="Pfam" id="PF02817">
    <property type="entry name" value="E3_binding"/>
    <property type="match status" value="2"/>
</dbReference>
<dbReference type="Pfam" id="PF00198">
    <property type="entry name" value="2-oxoacid_dh"/>
    <property type="match status" value="1"/>
</dbReference>
<dbReference type="InterPro" id="IPR004167">
    <property type="entry name" value="PSBD"/>
</dbReference>
<comment type="caution">
    <text evidence="9">The sequence shown here is derived from an EMBL/GenBank/DDBJ whole genome shotgun (WGS) entry which is preliminary data.</text>
</comment>
<dbReference type="Gene3D" id="4.10.320.10">
    <property type="entry name" value="E3-binding domain"/>
    <property type="match status" value="2"/>
</dbReference>
<accession>A0A841KVK7</accession>
<keyword evidence="9" id="KW-0670">Pyruvate</keyword>
<dbReference type="Proteomes" id="UP000579281">
    <property type="component" value="Unassembled WGS sequence"/>
</dbReference>
<feature type="domain" description="Peripheral subunit-binding (PSBD)" evidence="8">
    <location>
        <begin position="166"/>
        <end position="203"/>
    </location>
</feature>
<dbReference type="SUPFAM" id="SSF47005">
    <property type="entry name" value="Peripheral subunit-binding domain of 2-oxo acid dehydrogenase complex"/>
    <property type="match status" value="2"/>
</dbReference>
<dbReference type="EMBL" id="JACHEN010000023">
    <property type="protein sequence ID" value="MBB6217423.1"/>
    <property type="molecule type" value="Genomic_DNA"/>
</dbReference>
<dbReference type="GO" id="GO:0016407">
    <property type="term" value="F:acetyltransferase activity"/>
    <property type="evidence" value="ECO:0007669"/>
    <property type="project" value="TreeGrafter"/>
</dbReference>
<keyword evidence="3 6" id="KW-0808">Transferase</keyword>
<organism evidence="9 10">
    <name type="scientific">Anaerosolibacter carboniphilus</name>
    <dbReference type="NCBI Taxonomy" id="1417629"/>
    <lineage>
        <taxon>Bacteria</taxon>
        <taxon>Bacillati</taxon>
        <taxon>Bacillota</taxon>
        <taxon>Clostridia</taxon>
        <taxon>Peptostreptococcales</taxon>
        <taxon>Thermotaleaceae</taxon>
        <taxon>Anaerosolibacter</taxon>
    </lineage>
</organism>
<comment type="cofactor">
    <cofactor evidence="1 6">
        <name>(R)-lipoate</name>
        <dbReference type="ChEBI" id="CHEBI:83088"/>
    </cofactor>
</comment>